<accession>A0AAD0W6E4</accession>
<feature type="transmembrane region" description="Helical" evidence="2">
    <location>
        <begin position="29"/>
        <end position="49"/>
    </location>
</feature>
<name>A0AAD0W6E4_PSEO7</name>
<dbReference type="PANTHER" id="PTHR30386:SF28">
    <property type="entry name" value="EXPORTED PROTEIN"/>
    <property type="match status" value="1"/>
</dbReference>
<evidence type="ECO:0000256" key="2">
    <source>
        <dbReference type="SAM" id="Phobius"/>
    </source>
</evidence>
<reference evidence="4 5" key="1">
    <citation type="submission" date="2018-08" db="EMBL/GenBank/DDBJ databases">
        <title>Whole Genome Sequences of Two Pseudoalteromonas piscicida Strains, DE1-A and DE2-A, which Exhibit Strong Antibacterial Activity against Vibrio vulnificus.</title>
        <authorList>
            <person name="Richards G.P."/>
            <person name="Needleman D.S."/>
            <person name="Watson M.A."/>
            <person name="Polson S.W."/>
        </authorList>
    </citation>
    <scope>NUCLEOTIDE SEQUENCE [LARGE SCALE GENOMIC DNA]</scope>
    <source>
        <strain evidence="4 5">DE2-A</strain>
    </source>
</reference>
<dbReference type="Gene3D" id="2.40.50.100">
    <property type="match status" value="1"/>
</dbReference>
<keyword evidence="2" id="KW-0812">Transmembrane</keyword>
<sequence length="414" mass="46300">MSDLFRKEALLHQGHKLDGEVTLATHMSFNWILGVIVLIVVIGCAYLFLGEYHRKEVVSGYLRPTQGVSKVYPLGTGVVDKVLVEEGQSVKKGEVLATIRMERVLTSGADMNAAIVIELEKQKQLLQENLANQIKLRDMNQDKLESQIASLSIQLEKAKNQLRLLSERVALSDERVKNTEALITKGFASGNDLKTQKDNLLAITQQQEELLSRLSSQREQMSQLQYELAQLPIDHREKQVSLQSQLASINQQIRQAQGQQSYNILSQMDGKVSNLLVKPGMVANGQTPIMTVLPHDAELEAILFVPTRAYGFVKPEQLTRIRYQAFPYQRFGIYEGHINTVSKSILLPNEANAPVSLREPVYQVVVSLKSQSANAYGATVPLQAGMLLEADIMVDSRSLFEWLFEPIYSIKGAL</sequence>
<proteinExistence type="predicted"/>
<dbReference type="Pfam" id="PF26002">
    <property type="entry name" value="Beta-barrel_AprE"/>
    <property type="match status" value="1"/>
</dbReference>
<keyword evidence="2" id="KW-0472">Membrane</keyword>
<dbReference type="AlphaFoldDB" id="A0AAD0W6E4"/>
<evidence type="ECO:0000313" key="4">
    <source>
        <dbReference type="EMBL" id="AXR03873.1"/>
    </source>
</evidence>
<organism evidence="4 5">
    <name type="scientific">Pseudoalteromonas piscicida</name>
    <dbReference type="NCBI Taxonomy" id="43662"/>
    <lineage>
        <taxon>Bacteria</taxon>
        <taxon>Pseudomonadati</taxon>
        <taxon>Pseudomonadota</taxon>
        <taxon>Gammaproteobacteria</taxon>
        <taxon>Alteromonadales</taxon>
        <taxon>Pseudoalteromonadaceae</taxon>
        <taxon>Pseudoalteromonas</taxon>
    </lineage>
</organism>
<feature type="coiled-coil region" evidence="1">
    <location>
        <begin position="207"/>
        <end position="259"/>
    </location>
</feature>
<keyword evidence="2" id="KW-1133">Transmembrane helix</keyword>
<dbReference type="InterPro" id="IPR058982">
    <property type="entry name" value="Beta-barrel_AprE"/>
</dbReference>
<dbReference type="SUPFAM" id="SSF111369">
    <property type="entry name" value="HlyD-like secretion proteins"/>
    <property type="match status" value="1"/>
</dbReference>
<keyword evidence="1" id="KW-0175">Coiled coil</keyword>
<dbReference type="EMBL" id="CP031761">
    <property type="protein sequence ID" value="AXR03873.1"/>
    <property type="molecule type" value="Genomic_DNA"/>
</dbReference>
<evidence type="ECO:0000313" key="5">
    <source>
        <dbReference type="Proteomes" id="UP000258102"/>
    </source>
</evidence>
<dbReference type="InterPro" id="IPR050739">
    <property type="entry name" value="MFP"/>
</dbReference>
<feature type="domain" description="AprE-like beta-barrel" evidence="3">
    <location>
        <begin position="304"/>
        <end position="393"/>
    </location>
</feature>
<evidence type="ECO:0000256" key="1">
    <source>
        <dbReference type="SAM" id="Coils"/>
    </source>
</evidence>
<dbReference type="PRINTS" id="PR01490">
    <property type="entry name" value="RTXTOXIND"/>
</dbReference>
<dbReference type="KEGG" id="ppis:B1L02_18470"/>
<protein>
    <submittedName>
        <fullName evidence="4">HlyD family efflux transporter periplasmic adaptor subunit</fullName>
    </submittedName>
</protein>
<feature type="coiled-coil region" evidence="1">
    <location>
        <begin position="116"/>
        <end position="175"/>
    </location>
</feature>
<dbReference type="RefSeq" id="WP_088532205.1">
    <property type="nucleotide sequence ID" value="NZ_CP021646.1"/>
</dbReference>
<dbReference type="PANTHER" id="PTHR30386">
    <property type="entry name" value="MEMBRANE FUSION SUBUNIT OF EMRAB-TOLC MULTIDRUG EFFLUX PUMP"/>
    <property type="match status" value="1"/>
</dbReference>
<dbReference type="Proteomes" id="UP000258102">
    <property type="component" value="Chromosome 1"/>
</dbReference>
<evidence type="ECO:0000259" key="3">
    <source>
        <dbReference type="Pfam" id="PF26002"/>
    </source>
</evidence>
<gene>
    <name evidence="4" type="ORF">D0511_18550</name>
</gene>